<evidence type="ECO:0008006" key="3">
    <source>
        <dbReference type="Google" id="ProtNLM"/>
    </source>
</evidence>
<keyword evidence="2" id="KW-1185">Reference proteome</keyword>
<organism evidence="1 2">
    <name type="scientific">Halobacteriovorax vibrionivorans</name>
    <dbReference type="NCBI Taxonomy" id="2152716"/>
    <lineage>
        <taxon>Bacteria</taxon>
        <taxon>Pseudomonadati</taxon>
        <taxon>Bdellovibrionota</taxon>
        <taxon>Bacteriovoracia</taxon>
        <taxon>Bacteriovoracales</taxon>
        <taxon>Halobacteriovoraceae</taxon>
        <taxon>Halobacteriovorax</taxon>
    </lineage>
</organism>
<reference evidence="2" key="1">
    <citation type="journal article" date="2019" name="Int. J. Syst. Evol. Microbiol.">
        <title>Halobacteriovorax valvorus sp. nov., a novel prokaryotic predator isolated from coastal seawater of China.</title>
        <authorList>
            <person name="Chen M.-X."/>
        </authorList>
    </citation>
    <scope>NUCLEOTIDE SEQUENCE [LARGE SCALE GENOMIC DNA]</scope>
    <source>
        <strain evidence="2">BL9</strain>
    </source>
</reference>
<gene>
    <name evidence="1" type="ORF">DAY19_03225</name>
</gene>
<dbReference type="EMBL" id="QDKL01000001">
    <property type="protein sequence ID" value="RZF22798.1"/>
    <property type="molecule type" value="Genomic_DNA"/>
</dbReference>
<comment type="caution">
    <text evidence="1">The sequence shown here is derived from an EMBL/GenBank/DDBJ whole genome shotgun (WGS) entry which is preliminary data.</text>
</comment>
<proteinExistence type="predicted"/>
<name>A0ABY0IIL6_9BACT</name>
<evidence type="ECO:0000313" key="2">
    <source>
        <dbReference type="Proteomes" id="UP000443582"/>
    </source>
</evidence>
<dbReference type="RefSeq" id="WP_133296872.1">
    <property type="nucleotide sequence ID" value="NZ_QDKL01000001.1"/>
</dbReference>
<dbReference type="Proteomes" id="UP000443582">
    <property type="component" value="Unassembled WGS sequence"/>
</dbReference>
<accession>A0ABY0IIL6</accession>
<protein>
    <recommendedName>
        <fullName evidence="3">Zinc/iron-chelating domain-containing protein</fullName>
    </recommendedName>
</protein>
<evidence type="ECO:0000313" key="1">
    <source>
        <dbReference type="EMBL" id="RZF22798.1"/>
    </source>
</evidence>
<sequence>MNFKELLKNVYSDVGLAEAKTRRALLSEQMYDNEKKGLDCMNCTGRCCTYEANSMQMTSIEALEAMAALEEKGLLNQETRRRLEDCISEFRLDKYIQIGAGEFFRKSYTCPFYFYPSFGCGLGVDHKPYGCIAFNPCEPGQSEGGNCQSDLDIQEKRNLQFEESEDLADKYLFEKFDISPLKEPIPIKLLEIWRKVYSEKL</sequence>